<proteinExistence type="inferred from homology"/>
<sequence>MPIAIGVPLLVGLGLLVSGFLSLRAAWVITGAVGAVTWWLVGGDGSWAVGFVFVAAGLIALAVVPALSVRLPRILDGSFHRRPVVAVLVGVLCLIGLTRGSLLGVFMVDREQEWASTFPPSELAVQHQCLPAYLYAAELHGRGVVDVYDHELYPDGSSGAQVPTAISGMETEVKDPFLYPPTFLLLAKLGLSASKNYALLRVCMFGINAVAILIVGLLVPAWIGGRMGLVAGLLFPALWMSLPAMMTLQFGQFQLMTVVLAMGGMLTFSRGYRVAGGCLLAAAILSKVFPAILLVWLLGRRSWRELGWTAVFGSAFVALSVGIVGRETWRVFVFELV</sequence>
<keyword evidence="3 9" id="KW-0808">Transferase</keyword>
<feature type="transmembrane region" description="Helical" evidence="8">
    <location>
        <begin position="205"/>
        <end position="223"/>
    </location>
</feature>
<dbReference type="Pfam" id="PF09594">
    <property type="entry name" value="GT87"/>
    <property type="match status" value="1"/>
</dbReference>
<accession>A0ABV6YNG6</accession>
<dbReference type="Proteomes" id="UP001594288">
    <property type="component" value="Unassembled WGS sequence"/>
</dbReference>
<dbReference type="GO" id="GO:0016757">
    <property type="term" value="F:glycosyltransferase activity"/>
    <property type="evidence" value="ECO:0007669"/>
    <property type="project" value="UniProtKB-KW"/>
</dbReference>
<keyword evidence="6 8" id="KW-0472">Membrane</keyword>
<evidence type="ECO:0000256" key="8">
    <source>
        <dbReference type="SAM" id="Phobius"/>
    </source>
</evidence>
<feature type="transmembrane region" description="Helical" evidence="8">
    <location>
        <begin position="47"/>
        <end position="71"/>
    </location>
</feature>
<protein>
    <submittedName>
        <fullName evidence="9">Glycosyltransferase family 87 protein</fullName>
        <ecNumber evidence="9">2.4.-.-</ecNumber>
    </submittedName>
</protein>
<dbReference type="InterPro" id="IPR018584">
    <property type="entry name" value="GT87"/>
</dbReference>
<dbReference type="EC" id="2.4.-.-" evidence="9"/>
<evidence type="ECO:0000256" key="1">
    <source>
        <dbReference type="ARBA" id="ARBA00004651"/>
    </source>
</evidence>
<comment type="subcellular location">
    <subcellularLocation>
        <location evidence="1">Cell membrane</location>
        <topology evidence="1">Multi-pass membrane protein</topology>
    </subcellularLocation>
</comment>
<name>A0ABV6YNG6_UNCEI</name>
<keyword evidence="10" id="KW-1185">Reference proteome</keyword>
<comment type="caution">
    <text evidence="9">The sequence shown here is derived from an EMBL/GenBank/DDBJ whole genome shotgun (WGS) entry which is preliminary data.</text>
</comment>
<evidence type="ECO:0000313" key="9">
    <source>
        <dbReference type="EMBL" id="MFC1799601.1"/>
    </source>
</evidence>
<keyword evidence="4 8" id="KW-0812">Transmembrane</keyword>
<keyword evidence="5 8" id="KW-1133">Transmembrane helix</keyword>
<feature type="transmembrane region" description="Helical" evidence="8">
    <location>
        <begin position="83"/>
        <end position="108"/>
    </location>
</feature>
<evidence type="ECO:0000313" key="10">
    <source>
        <dbReference type="Proteomes" id="UP001594288"/>
    </source>
</evidence>
<keyword evidence="2" id="KW-1003">Cell membrane</keyword>
<dbReference type="EMBL" id="JBHPEI010000015">
    <property type="protein sequence ID" value="MFC1799601.1"/>
    <property type="molecule type" value="Genomic_DNA"/>
</dbReference>
<evidence type="ECO:0000256" key="2">
    <source>
        <dbReference type="ARBA" id="ARBA00022475"/>
    </source>
</evidence>
<evidence type="ECO:0000256" key="7">
    <source>
        <dbReference type="ARBA" id="ARBA00024033"/>
    </source>
</evidence>
<reference evidence="9 10" key="1">
    <citation type="submission" date="2024-09" db="EMBL/GenBank/DDBJ databases">
        <authorList>
            <person name="D'Angelo T."/>
        </authorList>
    </citation>
    <scope>NUCLEOTIDE SEQUENCE [LARGE SCALE GENOMIC DNA]</scope>
    <source>
        <strain evidence="9">SAG AM-311-F02</strain>
    </source>
</reference>
<evidence type="ECO:0000256" key="4">
    <source>
        <dbReference type="ARBA" id="ARBA00022692"/>
    </source>
</evidence>
<feature type="transmembrane region" description="Helical" evidence="8">
    <location>
        <begin position="306"/>
        <end position="325"/>
    </location>
</feature>
<feature type="non-terminal residue" evidence="9">
    <location>
        <position position="337"/>
    </location>
</feature>
<feature type="transmembrane region" description="Helical" evidence="8">
    <location>
        <begin position="279"/>
        <end position="299"/>
    </location>
</feature>
<evidence type="ECO:0000256" key="3">
    <source>
        <dbReference type="ARBA" id="ARBA00022679"/>
    </source>
</evidence>
<evidence type="ECO:0000256" key="6">
    <source>
        <dbReference type="ARBA" id="ARBA00023136"/>
    </source>
</evidence>
<keyword evidence="9" id="KW-0328">Glycosyltransferase</keyword>
<evidence type="ECO:0000256" key="5">
    <source>
        <dbReference type="ARBA" id="ARBA00022989"/>
    </source>
</evidence>
<gene>
    <name evidence="9" type="ORF">ACFL2Z_01660</name>
</gene>
<comment type="similarity">
    <text evidence="7">Belongs to the glycosyltransferase 87 family.</text>
</comment>
<organism evidence="9 10">
    <name type="scientific">Eiseniibacteriota bacterium</name>
    <dbReference type="NCBI Taxonomy" id="2212470"/>
    <lineage>
        <taxon>Bacteria</taxon>
        <taxon>Candidatus Eiseniibacteriota</taxon>
    </lineage>
</organism>